<dbReference type="PROSITE" id="PS51686">
    <property type="entry name" value="SAM_MT_RSMB_NOP"/>
    <property type="match status" value="1"/>
</dbReference>
<dbReference type="EMBL" id="JALLPJ020000601">
    <property type="protein sequence ID" value="KAL3787670.1"/>
    <property type="molecule type" value="Genomic_DNA"/>
</dbReference>
<dbReference type="Pfam" id="PF01189">
    <property type="entry name" value="Methyltr_RsmB-F"/>
    <property type="match status" value="2"/>
</dbReference>
<dbReference type="InterPro" id="IPR029063">
    <property type="entry name" value="SAM-dependent_MTases_sf"/>
</dbReference>
<dbReference type="InterPro" id="IPR023267">
    <property type="entry name" value="RCMT"/>
</dbReference>
<keyword evidence="8" id="KW-1185">Reference proteome</keyword>
<evidence type="ECO:0000256" key="3">
    <source>
        <dbReference type="ARBA" id="ARBA00022691"/>
    </source>
</evidence>
<evidence type="ECO:0000259" key="6">
    <source>
        <dbReference type="PROSITE" id="PS51686"/>
    </source>
</evidence>
<comment type="similarity">
    <text evidence="5">Belongs to the class I-like SAM-binding methyltransferase superfamily. RsmB/NOP family.</text>
</comment>
<keyword evidence="3 5" id="KW-0949">S-adenosyl-L-methionine</keyword>
<dbReference type="InterPro" id="IPR001678">
    <property type="entry name" value="MeTrfase_RsmB-F_NOP2_dom"/>
</dbReference>
<dbReference type="PRINTS" id="PR02008">
    <property type="entry name" value="RCMTFAMILY"/>
</dbReference>
<dbReference type="AlphaFoldDB" id="A0ABD3PHV9"/>
<dbReference type="GO" id="GO:0003723">
    <property type="term" value="F:RNA binding"/>
    <property type="evidence" value="ECO:0007669"/>
    <property type="project" value="UniProtKB-UniRule"/>
</dbReference>
<dbReference type="Proteomes" id="UP001530400">
    <property type="component" value="Unassembled WGS sequence"/>
</dbReference>
<evidence type="ECO:0000313" key="8">
    <source>
        <dbReference type="Proteomes" id="UP001530400"/>
    </source>
</evidence>
<evidence type="ECO:0000256" key="4">
    <source>
        <dbReference type="ARBA" id="ARBA00022884"/>
    </source>
</evidence>
<feature type="active site" description="Nucleophile" evidence="5">
    <location>
        <position position="379"/>
    </location>
</feature>
<keyword evidence="2 5" id="KW-0808">Transferase</keyword>
<name>A0ABD3PHV9_9STRA</name>
<evidence type="ECO:0000256" key="5">
    <source>
        <dbReference type="PROSITE-ProRule" id="PRU01023"/>
    </source>
</evidence>
<organism evidence="7 8">
    <name type="scientific">Cyclotella atomus</name>
    <dbReference type="NCBI Taxonomy" id="382360"/>
    <lineage>
        <taxon>Eukaryota</taxon>
        <taxon>Sar</taxon>
        <taxon>Stramenopiles</taxon>
        <taxon>Ochrophyta</taxon>
        <taxon>Bacillariophyta</taxon>
        <taxon>Coscinodiscophyceae</taxon>
        <taxon>Thalassiosirophycidae</taxon>
        <taxon>Stephanodiscales</taxon>
        <taxon>Stephanodiscaceae</taxon>
        <taxon>Cyclotella</taxon>
    </lineage>
</organism>
<evidence type="ECO:0000313" key="7">
    <source>
        <dbReference type="EMBL" id="KAL3787670.1"/>
    </source>
</evidence>
<sequence>MEAGQEKTQLVHIQQQQHQGNSDSTAFSSLRFVRFNPRFDRQETLDLLQSELKAAHQDCRFPIQVPWLLSPKHQLEFFGIPADISLNKMSSFQLGRVYGMDVTSGAAVAALLLDIYDQNTDGSDEKPDQSRSQKESLRVLDLCCAPGLKLCMIADLVHSNSSLVGVDVSKQRLSLCKNIIQKYHIDNTTSGMNLSENAEEVKARKRRVNIQLYCGDGTTYNGEQSAASELVFDSTSAIEELLTRGKRKRMNKSARAREKRRLLELGSKLPNPHNASSNKSNVYETEQLFHFESNIQIDSVDEKLATATTQTLFDRVLVDAECSSDGAIRHIQKRQSSTVLKEAAWTDSNLDELIDLQKRLIDSGYRLLESGGILVYSTCSLSKRQNEEVVNWLLNKYNESFIIPVSFGDSSELEFIQVGGIPGTVRFNPFVSRDEPINSNEHSMLAGGGFFLAKLGKMRRNDSLD</sequence>
<comment type="caution">
    <text evidence="7">The sequence shown here is derived from an EMBL/GenBank/DDBJ whole genome shotgun (WGS) entry which is preliminary data.</text>
</comment>
<accession>A0ABD3PHV9</accession>
<keyword evidence="1 5" id="KW-0489">Methyltransferase</keyword>
<dbReference type="GO" id="GO:0032259">
    <property type="term" value="P:methylation"/>
    <property type="evidence" value="ECO:0007669"/>
    <property type="project" value="UniProtKB-KW"/>
</dbReference>
<dbReference type="PANTHER" id="PTHR22807:SF16">
    <property type="entry name" value="SAM-DEPENDENT MTASE RSMB_NOP-TYPE DOMAIN-CONTAINING PROTEIN"/>
    <property type="match status" value="1"/>
</dbReference>
<feature type="binding site" evidence="5">
    <location>
        <position position="319"/>
    </location>
    <ligand>
        <name>S-adenosyl-L-methionine</name>
        <dbReference type="ChEBI" id="CHEBI:59789"/>
    </ligand>
</feature>
<comment type="caution">
    <text evidence="5">Lacks conserved residue(s) required for the propagation of feature annotation.</text>
</comment>
<dbReference type="Gene3D" id="3.40.50.150">
    <property type="entry name" value="Vaccinia Virus protein VP39"/>
    <property type="match status" value="1"/>
</dbReference>
<proteinExistence type="inferred from homology"/>
<dbReference type="PANTHER" id="PTHR22807">
    <property type="entry name" value="NOP2 YEAST -RELATED NOL1/NOP2/FMU SUN DOMAIN-CONTAINING"/>
    <property type="match status" value="1"/>
</dbReference>
<evidence type="ECO:0000256" key="1">
    <source>
        <dbReference type="ARBA" id="ARBA00022603"/>
    </source>
</evidence>
<dbReference type="InterPro" id="IPR049560">
    <property type="entry name" value="MeTrfase_RsmB-F_NOP2_cat"/>
</dbReference>
<keyword evidence="4 5" id="KW-0694">RNA-binding</keyword>
<protein>
    <recommendedName>
        <fullName evidence="6">SAM-dependent MTase RsmB/NOP-type domain-containing protein</fullName>
    </recommendedName>
</protein>
<feature type="domain" description="SAM-dependent MTase RsmB/NOP-type" evidence="6">
    <location>
        <begin position="313"/>
        <end position="458"/>
    </location>
</feature>
<evidence type="ECO:0000256" key="2">
    <source>
        <dbReference type="ARBA" id="ARBA00022679"/>
    </source>
</evidence>
<dbReference type="SUPFAM" id="SSF53335">
    <property type="entry name" value="S-adenosyl-L-methionine-dependent methyltransferases"/>
    <property type="match status" value="1"/>
</dbReference>
<gene>
    <name evidence="7" type="ORF">ACHAWO_010330</name>
</gene>
<reference evidence="7 8" key="1">
    <citation type="submission" date="2024-10" db="EMBL/GenBank/DDBJ databases">
        <title>Updated reference genomes for cyclostephanoid diatoms.</title>
        <authorList>
            <person name="Roberts W.R."/>
            <person name="Alverson A.J."/>
        </authorList>
    </citation>
    <scope>NUCLEOTIDE SEQUENCE [LARGE SCALE GENOMIC DNA]</scope>
    <source>
        <strain evidence="7 8">AJA010-31</strain>
    </source>
</reference>
<dbReference type="GO" id="GO:0008168">
    <property type="term" value="F:methyltransferase activity"/>
    <property type="evidence" value="ECO:0007669"/>
    <property type="project" value="UniProtKB-KW"/>
</dbReference>